<keyword evidence="6" id="KW-1185">Reference proteome</keyword>
<reference evidence="5 6" key="1">
    <citation type="submission" date="2018-11" db="EMBL/GenBank/DDBJ databases">
        <title>Sequencing the genomes of 1000 actinobacteria strains.</title>
        <authorList>
            <person name="Klenk H.-P."/>
        </authorList>
    </citation>
    <scope>NUCLEOTIDE SEQUENCE [LARGE SCALE GENOMIC DNA]</scope>
    <source>
        <strain evidence="5 6">DSM 14418</strain>
    </source>
</reference>
<evidence type="ECO:0000256" key="3">
    <source>
        <dbReference type="ARBA" id="ARBA00023163"/>
    </source>
</evidence>
<keyword evidence="1" id="KW-0805">Transcription regulation</keyword>
<protein>
    <submittedName>
        <fullName evidence="5">LacI family transcriptional regulator</fullName>
    </submittedName>
</protein>
<name>A0A3N5A610_9MICO</name>
<accession>A0A3N5A610</accession>
<dbReference type="AlphaFoldDB" id="A0A3N5A610"/>
<dbReference type="PROSITE" id="PS50932">
    <property type="entry name" value="HTH_LACI_2"/>
    <property type="match status" value="1"/>
</dbReference>
<evidence type="ECO:0000259" key="4">
    <source>
        <dbReference type="PROSITE" id="PS50932"/>
    </source>
</evidence>
<feature type="domain" description="HTH lacI-type" evidence="4">
    <location>
        <begin position="12"/>
        <end position="66"/>
    </location>
</feature>
<dbReference type="PANTHER" id="PTHR30146">
    <property type="entry name" value="LACI-RELATED TRANSCRIPTIONAL REPRESSOR"/>
    <property type="match status" value="1"/>
</dbReference>
<keyword evidence="2" id="KW-0238">DNA-binding</keyword>
<dbReference type="GO" id="GO:0000976">
    <property type="term" value="F:transcription cis-regulatory region binding"/>
    <property type="evidence" value="ECO:0007669"/>
    <property type="project" value="TreeGrafter"/>
</dbReference>
<proteinExistence type="predicted"/>
<keyword evidence="3" id="KW-0804">Transcription</keyword>
<evidence type="ECO:0000313" key="5">
    <source>
        <dbReference type="EMBL" id="RPF27191.1"/>
    </source>
</evidence>
<dbReference type="Proteomes" id="UP000280726">
    <property type="component" value="Unassembled WGS sequence"/>
</dbReference>
<dbReference type="InterPro" id="IPR010982">
    <property type="entry name" value="Lambda_DNA-bd_dom_sf"/>
</dbReference>
<dbReference type="SMART" id="SM00354">
    <property type="entry name" value="HTH_LACI"/>
    <property type="match status" value="1"/>
</dbReference>
<dbReference type="CDD" id="cd06288">
    <property type="entry name" value="PBP1_sucrose_transcription_regulator"/>
    <property type="match status" value="1"/>
</dbReference>
<dbReference type="RefSeq" id="WP_246006043.1">
    <property type="nucleotide sequence ID" value="NZ_RKRA01000001.1"/>
</dbReference>
<dbReference type="Gene3D" id="3.40.50.2300">
    <property type="match status" value="2"/>
</dbReference>
<dbReference type="GO" id="GO:0003700">
    <property type="term" value="F:DNA-binding transcription factor activity"/>
    <property type="evidence" value="ECO:0007669"/>
    <property type="project" value="TreeGrafter"/>
</dbReference>
<dbReference type="InterPro" id="IPR046335">
    <property type="entry name" value="LacI/GalR-like_sensor"/>
</dbReference>
<sequence length="343" mass="36398">MSTVENARAKAVTLRDVARAAGVSLSTASKALNGRADVRPETRRRVAETAERLAFRPNAAAQLLPTGRTGTVGLITSDLEGRFSIPILMGAEDAAGAGKMSVFLCDARDDTIRERYHLEALLSRRVDGIIVVGSRTDPRPSLGHDLPVPVVYVYAPSDSPEDLSLVPDNVGAGRLAVEHLLATGRRRIVHIAGDPTYAAARDRVEGVTAALAEHGLDLVGGRPPAYGAWSEAWGRTAARALLEAEPDVDGVVCGSDQIARGVLDALKDLGRRVPQDVAVVSFDNWEILATGSVPQLTSVDMNFESLGRMAARRLFAAVDGTRERGTLTQPCRLVVRGSTVVGA</sequence>
<dbReference type="SUPFAM" id="SSF47413">
    <property type="entry name" value="lambda repressor-like DNA-binding domains"/>
    <property type="match status" value="1"/>
</dbReference>
<dbReference type="InterPro" id="IPR000843">
    <property type="entry name" value="HTH_LacI"/>
</dbReference>
<organism evidence="5 6">
    <name type="scientific">Georgenia muralis</name>
    <dbReference type="NCBI Taxonomy" id="154117"/>
    <lineage>
        <taxon>Bacteria</taxon>
        <taxon>Bacillati</taxon>
        <taxon>Actinomycetota</taxon>
        <taxon>Actinomycetes</taxon>
        <taxon>Micrococcales</taxon>
        <taxon>Bogoriellaceae</taxon>
        <taxon>Georgenia</taxon>
    </lineage>
</organism>
<dbReference type="EMBL" id="RKRA01000001">
    <property type="protein sequence ID" value="RPF27191.1"/>
    <property type="molecule type" value="Genomic_DNA"/>
</dbReference>
<dbReference type="CDD" id="cd01392">
    <property type="entry name" value="HTH_LacI"/>
    <property type="match status" value="1"/>
</dbReference>
<dbReference type="Pfam" id="PF00356">
    <property type="entry name" value="LacI"/>
    <property type="match status" value="1"/>
</dbReference>
<dbReference type="Pfam" id="PF13377">
    <property type="entry name" value="Peripla_BP_3"/>
    <property type="match status" value="1"/>
</dbReference>
<dbReference type="Gene3D" id="1.10.260.40">
    <property type="entry name" value="lambda repressor-like DNA-binding domains"/>
    <property type="match status" value="1"/>
</dbReference>
<evidence type="ECO:0000256" key="1">
    <source>
        <dbReference type="ARBA" id="ARBA00023015"/>
    </source>
</evidence>
<dbReference type="InterPro" id="IPR028082">
    <property type="entry name" value="Peripla_BP_I"/>
</dbReference>
<evidence type="ECO:0000256" key="2">
    <source>
        <dbReference type="ARBA" id="ARBA00023125"/>
    </source>
</evidence>
<evidence type="ECO:0000313" key="6">
    <source>
        <dbReference type="Proteomes" id="UP000280726"/>
    </source>
</evidence>
<dbReference type="PROSITE" id="PS00356">
    <property type="entry name" value="HTH_LACI_1"/>
    <property type="match status" value="1"/>
</dbReference>
<gene>
    <name evidence="5" type="ORF">EDD32_1662</name>
</gene>
<dbReference type="PANTHER" id="PTHR30146:SF109">
    <property type="entry name" value="HTH-TYPE TRANSCRIPTIONAL REGULATOR GALS"/>
    <property type="match status" value="1"/>
</dbReference>
<dbReference type="SUPFAM" id="SSF53822">
    <property type="entry name" value="Periplasmic binding protein-like I"/>
    <property type="match status" value="1"/>
</dbReference>
<comment type="caution">
    <text evidence="5">The sequence shown here is derived from an EMBL/GenBank/DDBJ whole genome shotgun (WGS) entry which is preliminary data.</text>
</comment>